<dbReference type="GO" id="GO:0008270">
    <property type="term" value="F:zinc ion binding"/>
    <property type="evidence" value="ECO:0007669"/>
    <property type="project" value="InterPro"/>
</dbReference>
<proteinExistence type="inferred from homology"/>
<evidence type="ECO:0000256" key="3">
    <source>
        <dbReference type="ARBA" id="ARBA00010136"/>
    </source>
</evidence>
<keyword evidence="6 16" id="KW-0031">Aminopeptidase</keyword>
<keyword evidence="10" id="KW-0862">Zinc</keyword>
<dbReference type="GO" id="GO:0043171">
    <property type="term" value="P:peptide catabolic process"/>
    <property type="evidence" value="ECO:0007669"/>
    <property type="project" value="TreeGrafter"/>
</dbReference>
<dbReference type="SUPFAM" id="SSF55486">
    <property type="entry name" value="Metalloproteases ('zincins'), catalytic domain"/>
    <property type="match status" value="1"/>
</dbReference>
<name>A0A8J7KZD4_9ACTN</name>
<dbReference type="InterPro" id="IPR012778">
    <property type="entry name" value="Pept_M1_aminopeptidase"/>
</dbReference>
<dbReference type="GO" id="GO:0042277">
    <property type="term" value="F:peptide binding"/>
    <property type="evidence" value="ECO:0007669"/>
    <property type="project" value="TreeGrafter"/>
</dbReference>
<dbReference type="PANTHER" id="PTHR11533">
    <property type="entry name" value="PROTEASE M1 ZINC METALLOPROTEASE"/>
    <property type="match status" value="1"/>
</dbReference>
<evidence type="ECO:0000256" key="13">
    <source>
        <dbReference type="ARBA" id="ARBA00031533"/>
    </source>
</evidence>
<dbReference type="Gene3D" id="1.10.390.10">
    <property type="entry name" value="Neutral Protease Domain 2"/>
    <property type="match status" value="1"/>
</dbReference>
<dbReference type="Proteomes" id="UP000622552">
    <property type="component" value="Unassembled WGS sequence"/>
</dbReference>
<dbReference type="GO" id="GO:0005737">
    <property type="term" value="C:cytoplasm"/>
    <property type="evidence" value="ECO:0007669"/>
    <property type="project" value="TreeGrafter"/>
</dbReference>
<dbReference type="PANTHER" id="PTHR11533:SF174">
    <property type="entry name" value="PUROMYCIN-SENSITIVE AMINOPEPTIDASE-RELATED"/>
    <property type="match status" value="1"/>
</dbReference>
<accession>A0A8J7KZD4</accession>
<dbReference type="FunFam" id="1.10.390.10:FF:000004">
    <property type="entry name" value="Aminopeptidase N"/>
    <property type="match status" value="1"/>
</dbReference>
<evidence type="ECO:0000256" key="4">
    <source>
        <dbReference type="ARBA" id="ARBA00012564"/>
    </source>
</evidence>
<comment type="cofactor">
    <cofactor evidence="2">
        <name>Zn(2+)</name>
        <dbReference type="ChEBI" id="CHEBI:29105"/>
    </cofactor>
</comment>
<dbReference type="InterPro" id="IPR024571">
    <property type="entry name" value="ERAP1-like_C_dom"/>
</dbReference>
<dbReference type="GO" id="GO:0016285">
    <property type="term" value="F:alanyl aminopeptidase activity"/>
    <property type="evidence" value="ECO:0007669"/>
    <property type="project" value="UniProtKB-EC"/>
</dbReference>
<keyword evidence="11" id="KW-0482">Metalloprotease</keyword>
<evidence type="ECO:0000256" key="7">
    <source>
        <dbReference type="ARBA" id="ARBA00022670"/>
    </source>
</evidence>
<reference evidence="16" key="1">
    <citation type="submission" date="2020-11" db="EMBL/GenBank/DDBJ databases">
        <title>Sequencing the genomes of 1000 actinobacteria strains.</title>
        <authorList>
            <person name="Klenk H.-P."/>
        </authorList>
    </citation>
    <scope>NUCLEOTIDE SEQUENCE</scope>
    <source>
        <strain evidence="16">DSM 45356</strain>
    </source>
</reference>
<feature type="domain" description="ERAP1-like C-terminal" evidence="15">
    <location>
        <begin position="509"/>
        <end position="815"/>
    </location>
</feature>
<evidence type="ECO:0000259" key="15">
    <source>
        <dbReference type="Pfam" id="PF11838"/>
    </source>
</evidence>
<evidence type="ECO:0000256" key="11">
    <source>
        <dbReference type="ARBA" id="ARBA00023049"/>
    </source>
</evidence>
<evidence type="ECO:0000256" key="9">
    <source>
        <dbReference type="ARBA" id="ARBA00022801"/>
    </source>
</evidence>
<dbReference type="GO" id="GO:0005615">
    <property type="term" value="C:extracellular space"/>
    <property type="evidence" value="ECO:0007669"/>
    <property type="project" value="TreeGrafter"/>
</dbReference>
<dbReference type="RefSeq" id="WP_197007300.1">
    <property type="nucleotide sequence ID" value="NZ_BONS01000019.1"/>
</dbReference>
<evidence type="ECO:0000256" key="2">
    <source>
        <dbReference type="ARBA" id="ARBA00001947"/>
    </source>
</evidence>
<dbReference type="PRINTS" id="PR00756">
    <property type="entry name" value="ALADIPTASE"/>
</dbReference>
<organism evidence="16 17">
    <name type="scientific">Longispora fulva</name>
    <dbReference type="NCBI Taxonomy" id="619741"/>
    <lineage>
        <taxon>Bacteria</taxon>
        <taxon>Bacillati</taxon>
        <taxon>Actinomycetota</taxon>
        <taxon>Actinomycetes</taxon>
        <taxon>Micromonosporales</taxon>
        <taxon>Micromonosporaceae</taxon>
        <taxon>Longispora</taxon>
    </lineage>
</organism>
<evidence type="ECO:0000256" key="10">
    <source>
        <dbReference type="ARBA" id="ARBA00022833"/>
    </source>
</evidence>
<keyword evidence="7" id="KW-0645">Protease</keyword>
<gene>
    <name evidence="16" type="ORF">IW245_006986</name>
</gene>
<dbReference type="GO" id="GO:0016020">
    <property type="term" value="C:membrane"/>
    <property type="evidence" value="ECO:0007669"/>
    <property type="project" value="TreeGrafter"/>
</dbReference>
<dbReference type="CDD" id="cd09602">
    <property type="entry name" value="M1_APN"/>
    <property type="match status" value="1"/>
</dbReference>
<dbReference type="GO" id="GO:0070006">
    <property type="term" value="F:metalloaminopeptidase activity"/>
    <property type="evidence" value="ECO:0007669"/>
    <property type="project" value="TreeGrafter"/>
</dbReference>
<keyword evidence="9 16" id="KW-0378">Hydrolase</keyword>
<dbReference type="InterPro" id="IPR042097">
    <property type="entry name" value="Aminopeptidase_N-like_N_sf"/>
</dbReference>
<dbReference type="EC" id="3.4.11.2" evidence="4"/>
<evidence type="ECO:0000256" key="1">
    <source>
        <dbReference type="ARBA" id="ARBA00000098"/>
    </source>
</evidence>
<evidence type="ECO:0000259" key="14">
    <source>
        <dbReference type="Pfam" id="PF01433"/>
    </source>
</evidence>
<evidence type="ECO:0000256" key="8">
    <source>
        <dbReference type="ARBA" id="ARBA00022723"/>
    </source>
</evidence>
<evidence type="ECO:0000256" key="5">
    <source>
        <dbReference type="ARBA" id="ARBA00015611"/>
    </source>
</evidence>
<dbReference type="InterPro" id="IPR050344">
    <property type="entry name" value="Peptidase_M1_aminopeptidases"/>
</dbReference>
<dbReference type="Pfam" id="PF11838">
    <property type="entry name" value="ERAP1_C"/>
    <property type="match status" value="1"/>
</dbReference>
<dbReference type="InterPro" id="IPR014782">
    <property type="entry name" value="Peptidase_M1_dom"/>
</dbReference>
<dbReference type="Gene3D" id="2.60.40.1730">
    <property type="entry name" value="tricorn interacting facor f3 domain"/>
    <property type="match status" value="1"/>
</dbReference>
<protein>
    <recommendedName>
        <fullName evidence="5">Aminopeptidase N</fullName>
        <ecNumber evidence="4">3.4.11.2</ecNumber>
    </recommendedName>
    <alternativeName>
        <fullName evidence="12">Alanine aminopeptidase</fullName>
    </alternativeName>
    <alternativeName>
        <fullName evidence="13">Lysyl aminopeptidase</fullName>
    </alternativeName>
</protein>
<dbReference type="InterPro" id="IPR027268">
    <property type="entry name" value="Peptidase_M4/M1_CTD_sf"/>
</dbReference>
<dbReference type="AlphaFoldDB" id="A0A8J7KZD4"/>
<evidence type="ECO:0000313" key="16">
    <source>
        <dbReference type="EMBL" id="MBG6140792.1"/>
    </source>
</evidence>
<evidence type="ECO:0000256" key="6">
    <source>
        <dbReference type="ARBA" id="ARBA00022438"/>
    </source>
</evidence>
<dbReference type="EMBL" id="JADOUF010000001">
    <property type="protein sequence ID" value="MBG6140792.1"/>
    <property type="molecule type" value="Genomic_DNA"/>
</dbReference>
<keyword evidence="8" id="KW-0479">Metal-binding</keyword>
<comment type="catalytic activity">
    <reaction evidence="1">
        <text>Release of an N-terminal amino acid, Xaa-|-Yaa- from a peptide, amide or arylamide. Xaa is preferably Ala, but may be most amino acids including Pro (slow action). When a terminal hydrophobic residue is followed by a prolyl residue, the two may be released as an intact Xaa-Pro dipeptide.</text>
        <dbReference type="EC" id="3.4.11.2"/>
    </reaction>
</comment>
<dbReference type="SUPFAM" id="SSF63737">
    <property type="entry name" value="Leukotriene A4 hydrolase N-terminal domain"/>
    <property type="match status" value="1"/>
</dbReference>
<comment type="similarity">
    <text evidence="3">Belongs to the peptidase M1 family.</text>
</comment>
<evidence type="ECO:0000256" key="12">
    <source>
        <dbReference type="ARBA" id="ARBA00029811"/>
    </source>
</evidence>
<keyword evidence="17" id="KW-1185">Reference proteome</keyword>
<dbReference type="GO" id="GO:0006508">
    <property type="term" value="P:proteolysis"/>
    <property type="evidence" value="ECO:0007669"/>
    <property type="project" value="UniProtKB-KW"/>
</dbReference>
<comment type="caution">
    <text evidence="16">The sequence shown here is derived from an EMBL/GenBank/DDBJ whole genome shotgun (WGS) entry which is preliminary data.</text>
</comment>
<sequence>MPSLTRTEAAERAALLTVRATDVALDLTTGDTEFHSVTTIRFSSTGPSTFVDIKPATLHSATLNGVALDVAAFEDERLPLTGLAAENELVVVADMLYSHEGEGLHRFVDPADGRVYLYAHSFMDAAPRWFACFDQPDLKSPYTFTVKAPEGWTVLGNEAATLVDGLWRLEETKPLSTYFVTLIAGPYHAVRSEHDGIPLGLYCRQSLAEFLDADAEELFTVTGECFDEFHRLFEVRYPFGKYDQVFCPEFNAGAMENPGCVTFRDQVIFRGAVTDSERGMRAMTVAHEMAHMWFGDLVTMRWWDDLWLNESFADYLGHRVTADATRFTESWTAFAVRDKTFGYAADQRPSTHPISGKVPDAASGLLNFDAISYAKGASVLRQLVARIGDDALLAGLREHFARHAYGNAELKDFLAALSESSGRDLSDWAKVWLTEANVNTLHPEITVTDGVITAAAIRQTAADTHPVLRPHTLGVGLYDEDTFDVVRVEVDGALTELPQLVGRPAPKVVLLNDGDLTYAKVRFDDRSLAALPEVLPKLSSLNRAMVWGALFQAVRDGGLSAVGYADVVAGAVAAESEVTTLTVLIRVARTHVVDVFCTPDERPGVLAQLAGAYRSMLADAEPASGRALAVFRGLIDVSVDVPQLRGWLDGDGVPAGLTVDVERAWQIRLRLAVLGSLTGAELDVAAAADPSAHGQASADMCRSARPTPEAKAGAWEALMTDGGLSNYTVWSLAEGFWQPEQQELTAPYVERFFTELPVAGKLRSFQVLERLANLLYPRYAVAAETLRLTADLLAGDDLAPPVRRAVVDRSDDLRRALEARG</sequence>
<feature type="domain" description="Peptidase M1 membrane alanine aminopeptidase" evidence="14">
    <location>
        <begin position="221"/>
        <end position="432"/>
    </location>
</feature>
<evidence type="ECO:0000313" key="17">
    <source>
        <dbReference type="Proteomes" id="UP000622552"/>
    </source>
</evidence>
<dbReference type="Pfam" id="PF01433">
    <property type="entry name" value="Peptidase_M1"/>
    <property type="match status" value="1"/>
</dbReference>
<dbReference type="NCBIfam" id="TIGR02412">
    <property type="entry name" value="pepN_strep_liv"/>
    <property type="match status" value="1"/>
</dbReference>
<dbReference type="InterPro" id="IPR001930">
    <property type="entry name" value="Peptidase_M1"/>
</dbReference>